<dbReference type="VEuPathDB" id="FungiDB:MYCFIDRAFT_85212"/>
<feature type="signal peptide" evidence="1">
    <location>
        <begin position="1"/>
        <end position="18"/>
    </location>
</feature>
<dbReference type="Pfam" id="PF12937">
    <property type="entry name" value="F-box-like"/>
    <property type="match status" value="1"/>
</dbReference>
<keyword evidence="1" id="KW-0732">Signal</keyword>
<dbReference type="InterPro" id="IPR001810">
    <property type="entry name" value="F-box_dom"/>
</dbReference>
<evidence type="ECO:0000313" key="3">
    <source>
        <dbReference type="EMBL" id="EME80833.1"/>
    </source>
</evidence>
<evidence type="ECO:0000259" key="2">
    <source>
        <dbReference type="Pfam" id="PF12937"/>
    </source>
</evidence>
<keyword evidence="4" id="KW-1185">Reference proteome</keyword>
<dbReference type="EMBL" id="KB446560">
    <property type="protein sequence ID" value="EME80833.1"/>
    <property type="molecule type" value="Genomic_DNA"/>
</dbReference>
<dbReference type="Proteomes" id="UP000016932">
    <property type="component" value="Unassembled WGS sequence"/>
</dbReference>
<accession>M3AUL6</accession>
<evidence type="ECO:0000256" key="1">
    <source>
        <dbReference type="SAM" id="SignalP"/>
    </source>
</evidence>
<dbReference type="InterPro" id="IPR036047">
    <property type="entry name" value="F-box-like_dom_sf"/>
</dbReference>
<reference evidence="3 4" key="1">
    <citation type="journal article" date="2012" name="PLoS Pathog.">
        <title>Diverse lifestyles and strategies of plant pathogenesis encoded in the genomes of eighteen Dothideomycetes fungi.</title>
        <authorList>
            <person name="Ohm R.A."/>
            <person name="Feau N."/>
            <person name="Henrissat B."/>
            <person name="Schoch C.L."/>
            <person name="Horwitz B.A."/>
            <person name="Barry K.W."/>
            <person name="Condon B.J."/>
            <person name="Copeland A.C."/>
            <person name="Dhillon B."/>
            <person name="Glaser F."/>
            <person name="Hesse C.N."/>
            <person name="Kosti I."/>
            <person name="LaButti K."/>
            <person name="Lindquist E.A."/>
            <person name="Lucas S."/>
            <person name="Salamov A.A."/>
            <person name="Bradshaw R.E."/>
            <person name="Ciuffetti L."/>
            <person name="Hamelin R.C."/>
            <person name="Kema G.H.J."/>
            <person name="Lawrence C."/>
            <person name="Scott J.A."/>
            <person name="Spatafora J.W."/>
            <person name="Turgeon B.G."/>
            <person name="de Wit P.J.G.M."/>
            <person name="Zhong S."/>
            <person name="Goodwin S.B."/>
            <person name="Grigoriev I.V."/>
        </authorList>
    </citation>
    <scope>NUCLEOTIDE SEQUENCE [LARGE SCALE GENOMIC DNA]</scope>
    <source>
        <strain evidence="3 4">CIRAD86</strain>
    </source>
</reference>
<dbReference type="SUPFAM" id="SSF81383">
    <property type="entry name" value="F-box domain"/>
    <property type="match status" value="1"/>
</dbReference>
<dbReference type="KEGG" id="pfj:MYCFIDRAFT_85212"/>
<organism evidence="3 4">
    <name type="scientific">Pseudocercospora fijiensis (strain CIRAD86)</name>
    <name type="common">Black leaf streak disease fungus</name>
    <name type="synonym">Mycosphaerella fijiensis</name>
    <dbReference type="NCBI Taxonomy" id="383855"/>
    <lineage>
        <taxon>Eukaryota</taxon>
        <taxon>Fungi</taxon>
        <taxon>Dikarya</taxon>
        <taxon>Ascomycota</taxon>
        <taxon>Pezizomycotina</taxon>
        <taxon>Dothideomycetes</taxon>
        <taxon>Dothideomycetidae</taxon>
        <taxon>Mycosphaerellales</taxon>
        <taxon>Mycosphaerellaceae</taxon>
        <taxon>Pseudocercospora</taxon>
    </lineage>
</organism>
<sequence length="185" mass="20420">MAQPAAHAVLHTVELLQAILLSLDTKTLLLSQRTCKTWQDVIADSILLQEALFFRPAPPPDHTDCKPQFDALASEVFQLRKLKPGFPHIKAKHRPKEYINPWITGSFRHMLITQPPAQVVWLHTRHGGVCVSGQTVNARDGEGVTIGDVLDKLEKLSGGKPNKTRGVITSVSVGEKVVVKPPFGW</sequence>
<dbReference type="AlphaFoldDB" id="M3AUL6"/>
<dbReference type="eggNOG" id="ENOG502RM7U">
    <property type="taxonomic scope" value="Eukaryota"/>
</dbReference>
<proteinExistence type="predicted"/>
<gene>
    <name evidence="3" type="ORF">MYCFIDRAFT_85212</name>
</gene>
<dbReference type="HOGENOM" id="CLU_1461945_0_0_1"/>
<protein>
    <recommendedName>
        <fullName evidence="2">F-box domain-containing protein</fullName>
    </recommendedName>
</protein>
<feature type="domain" description="F-box" evidence="2">
    <location>
        <begin position="14"/>
        <end position="47"/>
    </location>
</feature>
<evidence type="ECO:0000313" key="4">
    <source>
        <dbReference type="Proteomes" id="UP000016932"/>
    </source>
</evidence>
<feature type="chain" id="PRO_5004031099" description="F-box domain-containing protein" evidence="1">
    <location>
        <begin position="19"/>
        <end position="185"/>
    </location>
</feature>
<dbReference type="OrthoDB" id="3643498at2759"/>
<name>M3AUL6_PSEFD</name>
<dbReference type="RefSeq" id="XP_007928202.1">
    <property type="nucleotide sequence ID" value="XM_007930011.1"/>
</dbReference>
<dbReference type="GeneID" id="19342316"/>